<sequence>MRAQLFTALLLSGAASACPLVDRQSATPTTAAAGPATTGKTGNGETKVDMVAAIKAIMPKSESCEGADFPDECRTAEQAAPFVSKACADLSDGECAATLSLMGYESEDFRYKHNLGNNPGQGTANMMQINFITMYATDLFGADKVAGLAPDEVLALVTPDEANFGSAAWFLKTQCPDVRDGLKTASDAGWAAYHACIGTDLNDKRNAYWARAKTAFGL</sequence>
<evidence type="ECO:0008006" key="4">
    <source>
        <dbReference type="Google" id="ProtNLM"/>
    </source>
</evidence>
<reference evidence="2" key="2">
    <citation type="submission" date="2023-05" db="EMBL/GenBank/DDBJ databases">
        <authorList>
            <consortium name="Lawrence Berkeley National Laboratory"/>
            <person name="Steindorff A."/>
            <person name="Hensen N."/>
            <person name="Bonometti L."/>
            <person name="Westerberg I."/>
            <person name="Brannstrom I.O."/>
            <person name="Guillou S."/>
            <person name="Cros-Aarteil S."/>
            <person name="Calhoun S."/>
            <person name="Haridas S."/>
            <person name="Kuo A."/>
            <person name="Mondo S."/>
            <person name="Pangilinan J."/>
            <person name="Riley R."/>
            <person name="Labutti K."/>
            <person name="Andreopoulos B."/>
            <person name="Lipzen A."/>
            <person name="Chen C."/>
            <person name="Yanf M."/>
            <person name="Daum C."/>
            <person name="Ng V."/>
            <person name="Clum A."/>
            <person name="Ohm R."/>
            <person name="Martin F."/>
            <person name="Silar P."/>
            <person name="Natvig D."/>
            <person name="Lalanne C."/>
            <person name="Gautier V."/>
            <person name="Ament-Velasquez S.L."/>
            <person name="Kruys A."/>
            <person name="Hutchinson M.I."/>
            <person name="Powell A.J."/>
            <person name="Barry K."/>
            <person name="Miller A.N."/>
            <person name="Grigoriev I.V."/>
            <person name="Debuchy R."/>
            <person name="Gladieux P."/>
            <person name="Thoren M.H."/>
            <person name="Johannesson H."/>
        </authorList>
    </citation>
    <scope>NUCLEOTIDE SEQUENCE</scope>
    <source>
        <strain evidence="2">CBS 359.72</strain>
    </source>
</reference>
<dbReference type="PROSITE" id="PS51257">
    <property type="entry name" value="PROKAR_LIPOPROTEIN"/>
    <property type="match status" value="1"/>
</dbReference>
<name>A0AAN7D1G6_9PEZI</name>
<protein>
    <recommendedName>
        <fullName evidence="4">Transglycosylase SLT domain-containing protein</fullName>
    </recommendedName>
</protein>
<dbReference type="EMBL" id="MU857610">
    <property type="protein sequence ID" value="KAK4250868.1"/>
    <property type="molecule type" value="Genomic_DNA"/>
</dbReference>
<gene>
    <name evidence="2" type="ORF">C7999DRAFT_38233</name>
</gene>
<accession>A0AAN7D1G6</accession>
<evidence type="ECO:0000256" key="1">
    <source>
        <dbReference type="SAM" id="SignalP"/>
    </source>
</evidence>
<evidence type="ECO:0000313" key="3">
    <source>
        <dbReference type="Proteomes" id="UP001303647"/>
    </source>
</evidence>
<keyword evidence="1" id="KW-0732">Signal</keyword>
<comment type="caution">
    <text evidence="2">The sequence shown here is derived from an EMBL/GenBank/DDBJ whole genome shotgun (WGS) entry which is preliminary data.</text>
</comment>
<feature type="chain" id="PRO_5042990582" description="Transglycosylase SLT domain-containing protein" evidence="1">
    <location>
        <begin position="18"/>
        <end position="218"/>
    </location>
</feature>
<feature type="signal peptide" evidence="1">
    <location>
        <begin position="1"/>
        <end position="17"/>
    </location>
</feature>
<dbReference type="AlphaFoldDB" id="A0AAN7D1G6"/>
<proteinExistence type="predicted"/>
<organism evidence="2 3">
    <name type="scientific">Corynascus novoguineensis</name>
    <dbReference type="NCBI Taxonomy" id="1126955"/>
    <lineage>
        <taxon>Eukaryota</taxon>
        <taxon>Fungi</taxon>
        <taxon>Dikarya</taxon>
        <taxon>Ascomycota</taxon>
        <taxon>Pezizomycotina</taxon>
        <taxon>Sordariomycetes</taxon>
        <taxon>Sordariomycetidae</taxon>
        <taxon>Sordariales</taxon>
        <taxon>Chaetomiaceae</taxon>
        <taxon>Corynascus</taxon>
    </lineage>
</organism>
<keyword evidence="3" id="KW-1185">Reference proteome</keyword>
<reference evidence="2" key="1">
    <citation type="journal article" date="2023" name="Mol. Phylogenet. Evol.">
        <title>Genome-scale phylogeny and comparative genomics of the fungal order Sordariales.</title>
        <authorList>
            <person name="Hensen N."/>
            <person name="Bonometti L."/>
            <person name="Westerberg I."/>
            <person name="Brannstrom I.O."/>
            <person name="Guillou S."/>
            <person name="Cros-Aarteil S."/>
            <person name="Calhoun S."/>
            <person name="Haridas S."/>
            <person name="Kuo A."/>
            <person name="Mondo S."/>
            <person name="Pangilinan J."/>
            <person name="Riley R."/>
            <person name="LaButti K."/>
            <person name="Andreopoulos B."/>
            <person name="Lipzen A."/>
            <person name="Chen C."/>
            <person name="Yan M."/>
            <person name="Daum C."/>
            <person name="Ng V."/>
            <person name="Clum A."/>
            <person name="Steindorff A."/>
            <person name="Ohm R.A."/>
            <person name="Martin F."/>
            <person name="Silar P."/>
            <person name="Natvig D.O."/>
            <person name="Lalanne C."/>
            <person name="Gautier V."/>
            <person name="Ament-Velasquez S.L."/>
            <person name="Kruys A."/>
            <person name="Hutchinson M.I."/>
            <person name="Powell A.J."/>
            <person name="Barry K."/>
            <person name="Miller A.N."/>
            <person name="Grigoriev I.V."/>
            <person name="Debuchy R."/>
            <person name="Gladieux P."/>
            <person name="Hiltunen Thoren M."/>
            <person name="Johannesson H."/>
        </authorList>
    </citation>
    <scope>NUCLEOTIDE SEQUENCE</scope>
    <source>
        <strain evidence="2">CBS 359.72</strain>
    </source>
</reference>
<evidence type="ECO:0000313" key="2">
    <source>
        <dbReference type="EMBL" id="KAK4250868.1"/>
    </source>
</evidence>
<dbReference type="Proteomes" id="UP001303647">
    <property type="component" value="Unassembled WGS sequence"/>
</dbReference>